<dbReference type="OrthoDB" id="414593at2759"/>
<protein>
    <submittedName>
        <fullName evidence="2">Uncharacterized protein</fullName>
    </submittedName>
</protein>
<feature type="transmembrane region" description="Helical" evidence="1">
    <location>
        <begin position="169"/>
        <end position="188"/>
    </location>
</feature>
<dbReference type="EMBL" id="CAJNIZ010007602">
    <property type="protein sequence ID" value="CAE7259544.1"/>
    <property type="molecule type" value="Genomic_DNA"/>
</dbReference>
<evidence type="ECO:0000256" key="1">
    <source>
        <dbReference type="SAM" id="Phobius"/>
    </source>
</evidence>
<reference evidence="2" key="1">
    <citation type="submission" date="2021-02" db="EMBL/GenBank/DDBJ databases">
        <authorList>
            <person name="Dougan E. K."/>
            <person name="Rhodes N."/>
            <person name="Thang M."/>
            <person name="Chan C."/>
        </authorList>
    </citation>
    <scope>NUCLEOTIDE SEQUENCE</scope>
</reference>
<dbReference type="AlphaFoldDB" id="A0A812M9J4"/>
<organism evidence="2 3">
    <name type="scientific">Symbiodinium pilosum</name>
    <name type="common">Dinoflagellate</name>
    <dbReference type="NCBI Taxonomy" id="2952"/>
    <lineage>
        <taxon>Eukaryota</taxon>
        <taxon>Sar</taxon>
        <taxon>Alveolata</taxon>
        <taxon>Dinophyceae</taxon>
        <taxon>Suessiales</taxon>
        <taxon>Symbiodiniaceae</taxon>
        <taxon>Symbiodinium</taxon>
    </lineage>
</organism>
<feature type="transmembrane region" description="Helical" evidence="1">
    <location>
        <begin position="366"/>
        <end position="388"/>
    </location>
</feature>
<keyword evidence="1" id="KW-0472">Membrane</keyword>
<feature type="transmembrane region" description="Helical" evidence="1">
    <location>
        <begin position="299"/>
        <end position="324"/>
    </location>
</feature>
<keyword evidence="1" id="KW-0812">Transmembrane</keyword>
<name>A0A812M9J4_SYMPI</name>
<evidence type="ECO:0000313" key="2">
    <source>
        <dbReference type="EMBL" id="CAE7259544.1"/>
    </source>
</evidence>
<comment type="caution">
    <text evidence="2">The sequence shown here is derived from an EMBL/GenBank/DDBJ whole genome shotgun (WGS) entry which is preliminary data.</text>
</comment>
<keyword evidence="3" id="KW-1185">Reference proteome</keyword>
<proteinExistence type="predicted"/>
<feature type="transmembrane region" description="Helical" evidence="1">
    <location>
        <begin position="41"/>
        <end position="62"/>
    </location>
</feature>
<feature type="transmembrane region" description="Helical" evidence="1">
    <location>
        <begin position="7"/>
        <end position="29"/>
    </location>
</feature>
<keyword evidence="1" id="KW-1133">Transmembrane helix</keyword>
<accession>A0A812M9J4</accession>
<gene>
    <name evidence="2" type="ORF">SPIL2461_LOCUS5395</name>
</gene>
<feature type="transmembrane region" description="Helical" evidence="1">
    <location>
        <begin position="336"/>
        <end position="360"/>
    </location>
</feature>
<feature type="transmembrane region" description="Helical" evidence="1">
    <location>
        <begin position="274"/>
        <end position="293"/>
    </location>
</feature>
<evidence type="ECO:0000313" key="3">
    <source>
        <dbReference type="Proteomes" id="UP000649617"/>
    </source>
</evidence>
<dbReference type="Proteomes" id="UP000649617">
    <property type="component" value="Unassembled WGS sequence"/>
</dbReference>
<sequence length="412" mass="45416">MLLLVHNGMAAICMGTATAVLLSVVLWAVNGPMSTQHQITQLAGVTCNLLGLLVSALVLLFWRNKTRVFLDRICVHQTNPQLKVAGLCSITAILHSSDELLICWDPTYSQRLWCLFELAAFLKSHGRQAKLVVRPIVLGPVAIGVFAGFSMAVLSMLLLPRAGSEGGSIMTRISLLMLCGVSGMWYPISSIRSFYRSIDTMEEQLRRFRLGNATCHCCTIGHQAEPGRVKICDREVIEQCILKWFGSIESFEECVQTTVSSALSRQLGHFSFPVRWMFACSSPLLWTFAAPAIRQPLVGTFFILAWSFAIPAVFMIGASLAYKLRGRMSSTCKDKAATLACALVCLASYMGMETLAGLLSMTVLNYWQGVAAFAATMIFMTSCIWCCWARNSHREVPEAPRTPKEILYAQGV</sequence>
<feature type="transmembrane region" description="Helical" evidence="1">
    <location>
        <begin position="131"/>
        <end position="157"/>
    </location>
</feature>